<accession>A0AAD9JB19</accession>
<gene>
    <name evidence="2" type="ORF">LSH36_437g02098</name>
</gene>
<feature type="region of interest" description="Disordered" evidence="1">
    <location>
        <begin position="120"/>
        <end position="148"/>
    </location>
</feature>
<dbReference type="Pfam" id="PF06246">
    <property type="entry name" value="Isy1"/>
    <property type="match status" value="1"/>
</dbReference>
<evidence type="ECO:0000313" key="2">
    <source>
        <dbReference type="EMBL" id="KAK2149763.1"/>
    </source>
</evidence>
<protein>
    <submittedName>
        <fullName evidence="2">Uncharacterized protein</fullName>
    </submittedName>
</protein>
<evidence type="ECO:0000256" key="1">
    <source>
        <dbReference type="SAM" id="MobiDB-lite"/>
    </source>
</evidence>
<dbReference type="EMBL" id="JAODUP010000437">
    <property type="protein sequence ID" value="KAK2149763.1"/>
    <property type="molecule type" value="Genomic_DNA"/>
</dbReference>
<keyword evidence="3" id="KW-1185">Reference proteome</keyword>
<name>A0AAD9JB19_9ANNE</name>
<proteinExistence type="predicted"/>
<dbReference type="InterPro" id="IPR009360">
    <property type="entry name" value="Isy1"/>
</dbReference>
<evidence type="ECO:0000313" key="3">
    <source>
        <dbReference type="Proteomes" id="UP001208570"/>
    </source>
</evidence>
<feature type="region of interest" description="Disordered" evidence="1">
    <location>
        <begin position="198"/>
        <end position="249"/>
    </location>
</feature>
<sequence length="249" mass="28887">MARNEEKQLARLNRLLLQNQHDEERKKNPRRPYLSSLNTAADVKKWLPSIKTDLNFSLQQMQVSCYPERKIAEFETQIFHLKGEYKAFVQKLKDLEGNSVPFQEPWIDRPYQGCSHKRALDDTNSELSRGDNNIAKKSKEHGEESRQPLLKRIPLPVLEGDEEELYSSDIKQPLVVWNCDPCRQDEKLEFSQDNEVEFLTRSSDGQQITSYEEQNEDKSSSNQQQTSKDNIRSLNLLVDYSSSGSDCDS</sequence>
<dbReference type="GO" id="GO:0000350">
    <property type="term" value="P:generation of catalytic spliceosome for second transesterification step"/>
    <property type="evidence" value="ECO:0007669"/>
    <property type="project" value="InterPro"/>
</dbReference>
<comment type="caution">
    <text evidence="2">The sequence shown here is derived from an EMBL/GenBank/DDBJ whole genome shotgun (WGS) entry which is preliminary data.</text>
</comment>
<dbReference type="Proteomes" id="UP001208570">
    <property type="component" value="Unassembled WGS sequence"/>
</dbReference>
<reference evidence="2" key="1">
    <citation type="journal article" date="2023" name="Mol. Biol. Evol.">
        <title>Third-Generation Sequencing Reveals the Adaptive Role of the Epigenome in Three Deep-Sea Polychaetes.</title>
        <authorList>
            <person name="Perez M."/>
            <person name="Aroh O."/>
            <person name="Sun Y."/>
            <person name="Lan Y."/>
            <person name="Juniper S.K."/>
            <person name="Young C.R."/>
            <person name="Angers B."/>
            <person name="Qian P.Y."/>
        </authorList>
    </citation>
    <scope>NUCLEOTIDE SEQUENCE</scope>
    <source>
        <strain evidence="2">P08H-3</strain>
    </source>
</reference>
<dbReference type="AlphaFoldDB" id="A0AAD9JB19"/>
<feature type="compositionally biased region" description="Polar residues" evidence="1">
    <location>
        <begin position="200"/>
        <end position="212"/>
    </location>
</feature>
<feature type="compositionally biased region" description="Polar residues" evidence="1">
    <location>
        <begin position="240"/>
        <end position="249"/>
    </location>
</feature>
<organism evidence="2 3">
    <name type="scientific">Paralvinella palmiformis</name>
    <dbReference type="NCBI Taxonomy" id="53620"/>
    <lineage>
        <taxon>Eukaryota</taxon>
        <taxon>Metazoa</taxon>
        <taxon>Spiralia</taxon>
        <taxon>Lophotrochozoa</taxon>
        <taxon>Annelida</taxon>
        <taxon>Polychaeta</taxon>
        <taxon>Sedentaria</taxon>
        <taxon>Canalipalpata</taxon>
        <taxon>Terebellida</taxon>
        <taxon>Terebelliformia</taxon>
        <taxon>Alvinellidae</taxon>
        <taxon>Paralvinella</taxon>
    </lineage>
</organism>